<evidence type="ECO:0000313" key="3">
    <source>
        <dbReference type="Proteomes" id="UP000018542"/>
    </source>
</evidence>
<keyword evidence="1" id="KW-0732">Signal</keyword>
<dbReference type="PATRIC" id="fig|1029756.8.peg.861"/>
<dbReference type="PROSITE" id="PS51257">
    <property type="entry name" value="PROKAR_LIPOPROTEIN"/>
    <property type="match status" value="1"/>
</dbReference>
<name>V5SCN0_9HYPH</name>
<dbReference type="Proteomes" id="UP000018542">
    <property type="component" value="Chromosome"/>
</dbReference>
<feature type="signal peptide" evidence="1">
    <location>
        <begin position="1"/>
        <end position="22"/>
    </location>
</feature>
<gene>
    <name evidence="2" type="ORF">W911_04120</name>
</gene>
<keyword evidence="3" id="KW-1185">Reference proteome</keyword>
<organism evidence="2 3">
    <name type="scientific">Hyphomicrobium nitrativorans NL23</name>
    <dbReference type="NCBI Taxonomy" id="1029756"/>
    <lineage>
        <taxon>Bacteria</taxon>
        <taxon>Pseudomonadati</taxon>
        <taxon>Pseudomonadota</taxon>
        <taxon>Alphaproteobacteria</taxon>
        <taxon>Hyphomicrobiales</taxon>
        <taxon>Hyphomicrobiaceae</taxon>
        <taxon>Hyphomicrobium</taxon>
    </lineage>
</organism>
<dbReference type="KEGG" id="hni:W911_04120"/>
<evidence type="ECO:0000313" key="2">
    <source>
        <dbReference type="EMBL" id="AHB47780.1"/>
    </source>
</evidence>
<dbReference type="AlphaFoldDB" id="V5SCN0"/>
<feature type="chain" id="PRO_5004740680" evidence="1">
    <location>
        <begin position="23"/>
        <end position="407"/>
    </location>
</feature>
<dbReference type="EMBL" id="CP006912">
    <property type="protein sequence ID" value="AHB47780.1"/>
    <property type="molecule type" value="Genomic_DNA"/>
</dbReference>
<protein>
    <submittedName>
        <fullName evidence="2">Chemotaxis protein MotC</fullName>
    </submittedName>
</protein>
<dbReference type="STRING" id="1029756.W911_04120"/>
<sequence>MMFRAIVLAASVLTLGCSLALAADAPQDGEPDAEGAEAAAAVVPLWPELPAVEADQQPYVLIRALRSVQDEVAVGSTTAHEQQRQILRDLGSQLRGLPVQVWDDVRNVRAAVFFALSGGDPAVLKIVIGRTKTPYVERRLLRGALAYGEGRQRDALGLLHPIKARDLDPVLGGMVALIQGTLLARTNSKDAIQRLDEARLLAPGTLIEESALRQEILLVAREGEIERFDVLTDQYSRRFPNSLFAQSFRRQFFAGVARQDFKRASEWISRTQTELMKVPAGERVGLYLAIAQEATKGGNLDIAKFAAGKARELSHAGSRQMARALLYEGAARVATDEFETGVALLREVDLTALDAADREVHAAALAVSRSVGAWPEAGEEPDAEVPSSVSNAQTLLSDIDTLLGGSL</sequence>
<dbReference type="HOGENOM" id="CLU_035030_0_0_5"/>
<accession>V5SCN0</accession>
<proteinExistence type="predicted"/>
<dbReference type="OrthoDB" id="9812933at2"/>
<dbReference type="RefSeq" id="WP_023786234.1">
    <property type="nucleotide sequence ID" value="NC_022997.1"/>
</dbReference>
<evidence type="ECO:0000256" key="1">
    <source>
        <dbReference type="SAM" id="SignalP"/>
    </source>
</evidence>
<reference evidence="2 3" key="1">
    <citation type="journal article" date="2014" name="Genome Announc.">
        <title>Complete Genome Sequence of Hyphomicrobium nitrativorans Strain NL23, a Denitrifying Bacterium Isolated from Biofilm of a Methanol-Fed Denitrification System Treating Seawater at the Montreal Biodome.</title>
        <authorList>
            <person name="Martineau C."/>
            <person name="Villeneuve C."/>
            <person name="Mauffrey F."/>
            <person name="Villemur R."/>
        </authorList>
    </citation>
    <scope>NUCLEOTIDE SEQUENCE [LARGE SCALE GENOMIC DNA]</scope>
    <source>
        <strain evidence="2">NL23</strain>
    </source>
</reference>